<sequence>MVSSDPIADMLVKISNASKVRNERVDIPASKIKEGIAKILQAEGFVKSYKTIEDRKQGILRIYLKYGPRNEAVINGVRRISRPGLRRYIGNSEIPRVSGGLGIAILSTSKGILSDKDAKAQSLGGEVICYVW</sequence>
<dbReference type="GO" id="GO:0019843">
    <property type="term" value="F:rRNA binding"/>
    <property type="evidence" value="ECO:0007669"/>
    <property type="project" value="UniProtKB-UniRule"/>
</dbReference>
<dbReference type="HAMAP" id="MF_01302_B">
    <property type="entry name" value="Ribosomal_uS8_B"/>
    <property type="match status" value="1"/>
</dbReference>
<gene>
    <name evidence="7" type="primary">rpsH</name>
    <name evidence="9" type="ORF">COY52_07800</name>
</gene>
<evidence type="ECO:0000313" key="10">
    <source>
        <dbReference type="Proteomes" id="UP000229307"/>
    </source>
</evidence>
<dbReference type="AlphaFoldDB" id="A0A2M7S9P9"/>
<reference evidence="10" key="1">
    <citation type="submission" date="2017-09" db="EMBL/GenBank/DDBJ databases">
        <title>Depth-based differentiation of microbial function through sediment-hosted aquifers and enrichment of novel symbionts in the deep terrestrial subsurface.</title>
        <authorList>
            <person name="Probst A.J."/>
            <person name="Ladd B."/>
            <person name="Jarett J.K."/>
            <person name="Geller-Mcgrath D.E."/>
            <person name="Sieber C.M.K."/>
            <person name="Emerson J.B."/>
            <person name="Anantharaman K."/>
            <person name="Thomas B.C."/>
            <person name="Malmstrom R."/>
            <person name="Stieglmeier M."/>
            <person name="Klingl A."/>
            <person name="Woyke T."/>
            <person name="Ryan C.M."/>
            <person name="Banfield J.F."/>
        </authorList>
    </citation>
    <scope>NUCLEOTIDE SEQUENCE [LARGE SCALE GENOMIC DNA]</scope>
</reference>
<accession>A0A2M7S9P9</accession>
<comment type="function">
    <text evidence="7">One of the primary rRNA binding proteins, it binds directly to 16S rRNA central domain where it helps coordinate assembly of the platform of the 30S subunit.</text>
</comment>
<evidence type="ECO:0000256" key="3">
    <source>
        <dbReference type="ARBA" id="ARBA00022884"/>
    </source>
</evidence>
<proteinExistence type="inferred from homology"/>
<dbReference type="PROSITE" id="PS00053">
    <property type="entry name" value="RIBOSOMAL_S8"/>
    <property type="match status" value="1"/>
</dbReference>
<evidence type="ECO:0000313" key="9">
    <source>
        <dbReference type="EMBL" id="PIZ16168.1"/>
    </source>
</evidence>
<dbReference type="GO" id="GO:1990904">
    <property type="term" value="C:ribonucleoprotein complex"/>
    <property type="evidence" value="ECO:0007669"/>
    <property type="project" value="UniProtKB-KW"/>
</dbReference>
<dbReference type="EMBL" id="PFMR01000206">
    <property type="protein sequence ID" value="PIZ16168.1"/>
    <property type="molecule type" value="Genomic_DNA"/>
</dbReference>
<dbReference type="FunFam" id="3.30.1490.10:FF:000001">
    <property type="entry name" value="30S ribosomal protein S8"/>
    <property type="match status" value="1"/>
</dbReference>
<dbReference type="GO" id="GO:0006412">
    <property type="term" value="P:translation"/>
    <property type="evidence" value="ECO:0007669"/>
    <property type="project" value="UniProtKB-UniRule"/>
</dbReference>
<keyword evidence="2 7" id="KW-0699">rRNA-binding</keyword>
<dbReference type="GO" id="GO:0005737">
    <property type="term" value="C:cytoplasm"/>
    <property type="evidence" value="ECO:0007669"/>
    <property type="project" value="UniProtKB-ARBA"/>
</dbReference>
<dbReference type="Gene3D" id="3.30.1490.10">
    <property type="match status" value="1"/>
</dbReference>
<dbReference type="InterPro" id="IPR047863">
    <property type="entry name" value="Ribosomal_uS8_CS"/>
</dbReference>
<dbReference type="InterPro" id="IPR035987">
    <property type="entry name" value="Ribosomal_uS8_sf"/>
</dbReference>
<organism evidence="9 10">
    <name type="scientific">Candidatus Desantisbacteria bacterium CG_4_10_14_0_8_um_filter_48_22</name>
    <dbReference type="NCBI Taxonomy" id="1974543"/>
    <lineage>
        <taxon>Bacteria</taxon>
        <taxon>Candidatus Desantisiibacteriota</taxon>
    </lineage>
</organism>
<comment type="caution">
    <text evidence="9">The sequence shown here is derived from an EMBL/GenBank/DDBJ whole genome shotgun (WGS) entry which is preliminary data.</text>
</comment>
<dbReference type="SUPFAM" id="SSF56047">
    <property type="entry name" value="Ribosomal protein S8"/>
    <property type="match status" value="1"/>
</dbReference>
<evidence type="ECO:0000256" key="8">
    <source>
        <dbReference type="RuleBase" id="RU003660"/>
    </source>
</evidence>
<protein>
    <recommendedName>
        <fullName evidence="6 7">Small ribosomal subunit protein uS8</fullName>
    </recommendedName>
</protein>
<comment type="similarity">
    <text evidence="1 7 8">Belongs to the universal ribosomal protein uS8 family.</text>
</comment>
<dbReference type="PANTHER" id="PTHR11758">
    <property type="entry name" value="40S RIBOSOMAL PROTEIN S15A"/>
    <property type="match status" value="1"/>
</dbReference>
<dbReference type="NCBIfam" id="NF001109">
    <property type="entry name" value="PRK00136.1"/>
    <property type="match status" value="1"/>
</dbReference>
<evidence type="ECO:0000256" key="2">
    <source>
        <dbReference type="ARBA" id="ARBA00022730"/>
    </source>
</evidence>
<dbReference type="GO" id="GO:0005840">
    <property type="term" value="C:ribosome"/>
    <property type="evidence" value="ECO:0007669"/>
    <property type="project" value="UniProtKB-KW"/>
</dbReference>
<dbReference type="Gene3D" id="3.30.1370.30">
    <property type="match status" value="1"/>
</dbReference>
<evidence type="ECO:0000256" key="7">
    <source>
        <dbReference type="HAMAP-Rule" id="MF_01302"/>
    </source>
</evidence>
<dbReference type="FunFam" id="3.30.1370.30:FF:000002">
    <property type="entry name" value="30S ribosomal protein S8"/>
    <property type="match status" value="1"/>
</dbReference>
<evidence type="ECO:0000256" key="6">
    <source>
        <dbReference type="ARBA" id="ARBA00035258"/>
    </source>
</evidence>
<dbReference type="Proteomes" id="UP000229307">
    <property type="component" value="Unassembled WGS sequence"/>
</dbReference>
<dbReference type="GO" id="GO:0003735">
    <property type="term" value="F:structural constituent of ribosome"/>
    <property type="evidence" value="ECO:0007669"/>
    <property type="project" value="InterPro"/>
</dbReference>
<comment type="subunit">
    <text evidence="7">Part of the 30S ribosomal subunit. Contacts proteins S5 and S12.</text>
</comment>
<name>A0A2M7S9P9_9BACT</name>
<evidence type="ECO:0000256" key="4">
    <source>
        <dbReference type="ARBA" id="ARBA00022980"/>
    </source>
</evidence>
<dbReference type="InterPro" id="IPR000630">
    <property type="entry name" value="Ribosomal_uS8"/>
</dbReference>
<keyword evidence="3 7" id="KW-0694">RNA-binding</keyword>
<evidence type="ECO:0000256" key="5">
    <source>
        <dbReference type="ARBA" id="ARBA00023274"/>
    </source>
</evidence>
<keyword evidence="4 7" id="KW-0689">Ribosomal protein</keyword>
<keyword evidence="5 7" id="KW-0687">Ribonucleoprotein</keyword>
<evidence type="ECO:0000256" key="1">
    <source>
        <dbReference type="ARBA" id="ARBA00006471"/>
    </source>
</evidence>
<dbReference type="Pfam" id="PF00410">
    <property type="entry name" value="Ribosomal_S8"/>
    <property type="match status" value="1"/>
</dbReference>